<proteinExistence type="predicted"/>
<organism evidence="1 2">
    <name type="scientific">Hyperthermus butylicus (strain DSM 5456 / JCM 9403 / PLM1-5)</name>
    <dbReference type="NCBI Taxonomy" id="415426"/>
    <lineage>
        <taxon>Archaea</taxon>
        <taxon>Thermoproteota</taxon>
        <taxon>Thermoprotei</taxon>
        <taxon>Desulfurococcales</taxon>
        <taxon>Pyrodictiaceae</taxon>
        <taxon>Hyperthermus</taxon>
    </lineage>
</organism>
<sequence length="153" mass="17064">MFYTPLLYVVDAKTLDVEIGVRIAPPAEIDELRSRGLLHGGGGGGCRCGDRLGLYCWWGGRLDNSTPFILYWVYCFPSVYSFLLNITLRGNVLYVALEEYNLTSSIPVERVARTFTIDDEAASAIAYMFRVESEEIVDLRSPDVRVDGGKVVV</sequence>
<name>A2BKQ2_HYPBU</name>
<dbReference type="KEGG" id="hbu:Hbut_0708"/>
<evidence type="ECO:0000313" key="2">
    <source>
        <dbReference type="Proteomes" id="UP000002593"/>
    </source>
</evidence>
<dbReference type="AlphaFoldDB" id="A2BKQ2"/>
<dbReference type="EnsemblBacteria" id="ABM80563">
    <property type="protein sequence ID" value="ABM80563"/>
    <property type="gene ID" value="Hbut_0708"/>
</dbReference>
<gene>
    <name evidence="1" type="ordered locus">Hbut_0708</name>
</gene>
<protein>
    <submittedName>
        <fullName evidence="1">Uncharacterized protein</fullName>
    </submittedName>
</protein>
<keyword evidence="2" id="KW-1185">Reference proteome</keyword>
<accession>A2BKQ2</accession>
<evidence type="ECO:0000313" key="1">
    <source>
        <dbReference type="EMBL" id="ABM80563.1"/>
    </source>
</evidence>
<dbReference type="RefSeq" id="WP_011821881.1">
    <property type="nucleotide sequence ID" value="NC_008818.1"/>
</dbReference>
<dbReference type="HOGENOM" id="CLU_1709100_0_0_2"/>
<dbReference type="EMBL" id="CP000493">
    <property type="protein sequence ID" value="ABM80563.1"/>
    <property type="molecule type" value="Genomic_DNA"/>
</dbReference>
<reference evidence="1 2" key="1">
    <citation type="journal article" date="2007" name="Archaea">
        <title>The genome of Hyperthermus butylicus: a sulfur-reducing, peptide fermenting, neutrophilic Crenarchaeote growing up to 108 degrees C.</title>
        <authorList>
            <person name="Brugger K."/>
            <person name="Chen L."/>
            <person name="Stark M."/>
            <person name="Zibat A."/>
            <person name="Redder P."/>
            <person name="Ruepp A."/>
            <person name="Awayez M."/>
            <person name="She Q."/>
            <person name="Garrett R.A."/>
            <person name="Klenk H.P."/>
        </authorList>
    </citation>
    <scope>NUCLEOTIDE SEQUENCE [LARGE SCALE GENOMIC DNA]</scope>
    <source>
        <strain evidence="2">DSM 5456 / JCM 9403 / PLM1-5</strain>
    </source>
</reference>
<dbReference type="Proteomes" id="UP000002593">
    <property type="component" value="Chromosome"/>
</dbReference>
<dbReference type="GeneID" id="4782753"/>